<comment type="subcellular location">
    <subcellularLocation>
        <location evidence="1">Nucleus</location>
        <location evidence="1">Nucleolus</location>
    </subcellularLocation>
</comment>
<dbReference type="InterPro" id="IPR011989">
    <property type="entry name" value="ARM-like"/>
</dbReference>
<evidence type="ECO:0000313" key="18">
    <source>
        <dbReference type="Proteomes" id="UP000187209"/>
    </source>
</evidence>
<dbReference type="SMART" id="SM01344">
    <property type="entry name" value="NUC194"/>
    <property type="match status" value="1"/>
</dbReference>
<dbReference type="PROSITE" id="PS51189">
    <property type="entry name" value="FAT"/>
    <property type="match status" value="1"/>
</dbReference>
<dbReference type="PROSITE" id="PS00916">
    <property type="entry name" value="PI3_4_KINASE_2"/>
    <property type="match status" value="1"/>
</dbReference>
<evidence type="ECO:0000256" key="11">
    <source>
        <dbReference type="ARBA" id="ARBA00023204"/>
    </source>
</evidence>
<keyword evidence="11" id="KW-0234">DNA repair</keyword>
<evidence type="ECO:0000256" key="5">
    <source>
        <dbReference type="ARBA" id="ARBA00022553"/>
    </source>
</evidence>
<dbReference type="InterPro" id="IPR037706">
    <property type="entry name" value="DNA-PK_dom"/>
</dbReference>
<comment type="caution">
    <text evidence="17">The sequence shown here is derived from an EMBL/GenBank/DDBJ whole genome shotgun (WGS) entry which is preliminary data.</text>
</comment>
<accession>A0A1R2CZ69</accession>
<dbReference type="GO" id="GO:0006303">
    <property type="term" value="P:double-strand break repair via nonhomologous end joining"/>
    <property type="evidence" value="ECO:0007669"/>
    <property type="project" value="InterPro"/>
</dbReference>
<evidence type="ECO:0000256" key="13">
    <source>
        <dbReference type="SAM" id="Coils"/>
    </source>
</evidence>
<dbReference type="Gene3D" id="1.10.1070.11">
    <property type="entry name" value="Phosphatidylinositol 3-/4-kinase, catalytic domain"/>
    <property type="match status" value="1"/>
</dbReference>
<dbReference type="EC" id="2.7.11.1" evidence="2"/>
<evidence type="ECO:0000256" key="8">
    <source>
        <dbReference type="ARBA" id="ARBA00022763"/>
    </source>
</evidence>
<dbReference type="Gene3D" id="3.30.1010.10">
    <property type="entry name" value="Phosphatidylinositol 3-kinase Catalytic Subunit, Chain A, domain 4"/>
    <property type="match status" value="1"/>
</dbReference>
<keyword evidence="7" id="KW-0547">Nucleotide-binding</keyword>
<name>A0A1R2CZ69_9CILI</name>
<dbReference type="InterPro" id="IPR000403">
    <property type="entry name" value="PI3/4_kinase_cat_dom"/>
</dbReference>
<dbReference type="SUPFAM" id="SSF56112">
    <property type="entry name" value="Protein kinase-like (PK-like)"/>
    <property type="match status" value="1"/>
</dbReference>
<dbReference type="PROSITE" id="PS51190">
    <property type="entry name" value="FATC"/>
    <property type="match status" value="1"/>
</dbReference>
<dbReference type="InterPro" id="IPR046803">
    <property type="entry name" value="DNAPKcs_CC1-2"/>
</dbReference>
<dbReference type="PANTHER" id="PTHR11139">
    <property type="entry name" value="ATAXIA TELANGIECTASIA MUTATED ATM -RELATED"/>
    <property type="match status" value="1"/>
</dbReference>
<dbReference type="CDD" id="cd05172">
    <property type="entry name" value="PIKKc_DNA-PK"/>
    <property type="match status" value="1"/>
</dbReference>
<dbReference type="SMART" id="SM00146">
    <property type="entry name" value="PI3Kc"/>
    <property type="match status" value="1"/>
</dbReference>
<dbReference type="Pfam" id="PF02259">
    <property type="entry name" value="FAT"/>
    <property type="match status" value="1"/>
</dbReference>
<dbReference type="InterPro" id="IPR003151">
    <property type="entry name" value="PIK-rel_kinase_FAT"/>
</dbReference>
<dbReference type="Pfam" id="PF20502">
    <property type="entry name" value="DNAPKcs_CC1-2"/>
    <property type="match status" value="1"/>
</dbReference>
<feature type="domain" description="FAT" evidence="15">
    <location>
        <begin position="2480"/>
        <end position="3054"/>
    </location>
</feature>
<dbReference type="Proteomes" id="UP000187209">
    <property type="component" value="Unassembled WGS sequence"/>
</dbReference>
<dbReference type="InterPro" id="IPR036940">
    <property type="entry name" value="PI3/4_kinase_cat_sf"/>
</dbReference>
<organism evidence="17 18">
    <name type="scientific">Stentor coeruleus</name>
    <dbReference type="NCBI Taxonomy" id="5963"/>
    <lineage>
        <taxon>Eukaryota</taxon>
        <taxon>Sar</taxon>
        <taxon>Alveolata</taxon>
        <taxon>Ciliophora</taxon>
        <taxon>Postciliodesmatophora</taxon>
        <taxon>Heterotrichea</taxon>
        <taxon>Heterotrichida</taxon>
        <taxon>Stentoridae</taxon>
        <taxon>Stentor</taxon>
    </lineage>
</organism>
<gene>
    <name evidence="17" type="ORF">SteCoe_2629</name>
</gene>
<dbReference type="OrthoDB" id="431717at2759"/>
<keyword evidence="10" id="KW-0067">ATP-binding</keyword>
<dbReference type="InterPro" id="IPR012582">
    <property type="entry name" value="DNAPKcs_CC3"/>
</dbReference>
<keyword evidence="4" id="KW-0723">Serine/threonine-protein kinase</keyword>
<keyword evidence="9" id="KW-0418">Kinase</keyword>
<dbReference type="Gene3D" id="1.25.10.10">
    <property type="entry name" value="Leucine-rich Repeat Variant"/>
    <property type="match status" value="1"/>
</dbReference>
<evidence type="ECO:0000256" key="1">
    <source>
        <dbReference type="ARBA" id="ARBA00004604"/>
    </source>
</evidence>
<evidence type="ECO:0000256" key="9">
    <source>
        <dbReference type="ARBA" id="ARBA00022777"/>
    </source>
</evidence>
<evidence type="ECO:0000259" key="15">
    <source>
        <dbReference type="PROSITE" id="PS51189"/>
    </source>
</evidence>
<evidence type="ECO:0000256" key="12">
    <source>
        <dbReference type="ARBA" id="ARBA00023242"/>
    </source>
</evidence>
<dbReference type="SMART" id="SM01343">
    <property type="entry name" value="FATC"/>
    <property type="match status" value="1"/>
</dbReference>
<evidence type="ECO:0000256" key="4">
    <source>
        <dbReference type="ARBA" id="ARBA00022527"/>
    </source>
</evidence>
<dbReference type="InterPro" id="IPR046804">
    <property type="entry name" value="DNA-PKcs_N"/>
</dbReference>
<dbReference type="Pfam" id="PF02260">
    <property type="entry name" value="FATC"/>
    <property type="match status" value="1"/>
</dbReference>
<dbReference type="GO" id="GO:0004677">
    <property type="term" value="F:DNA-dependent protein kinase activity"/>
    <property type="evidence" value="ECO:0007669"/>
    <property type="project" value="InterPro"/>
</dbReference>
<evidence type="ECO:0000313" key="17">
    <source>
        <dbReference type="EMBL" id="OMJ94285.1"/>
    </source>
</evidence>
<reference evidence="17 18" key="1">
    <citation type="submission" date="2016-11" db="EMBL/GenBank/DDBJ databases">
        <title>The macronuclear genome of Stentor coeruleus: a giant cell with tiny introns.</title>
        <authorList>
            <person name="Slabodnick M."/>
            <person name="Ruby J.G."/>
            <person name="Reiff S.B."/>
            <person name="Swart E.C."/>
            <person name="Gosai S."/>
            <person name="Prabakaran S."/>
            <person name="Witkowska E."/>
            <person name="Larue G.E."/>
            <person name="Fisher S."/>
            <person name="Freeman R.M."/>
            <person name="Gunawardena J."/>
            <person name="Chu W."/>
            <person name="Stover N.A."/>
            <person name="Gregory B.D."/>
            <person name="Nowacki M."/>
            <person name="Derisi J."/>
            <person name="Roy S.W."/>
            <person name="Marshall W.F."/>
            <person name="Sood P."/>
        </authorList>
    </citation>
    <scope>NUCLEOTIDE SEQUENCE [LARGE SCALE GENOMIC DNA]</scope>
    <source>
        <strain evidence="17">WM001</strain>
    </source>
</reference>
<dbReference type="GO" id="GO:0005730">
    <property type="term" value="C:nucleolus"/>
    <property type="evidence" value="ECO:0007669"/>
    <property type="project" value="UniProtKB-SubCell"/>
</dbReference>
<evidence type="ECO:0000259" key="16">
    <source>
        <dbReference type="PROSITE" id="PS51190"/>
    </source>
</evidence>
<keyword evidence="5" id="KW-0597">Phosphoprotein</keyword>
<evidence type="ECO:0000256" key="3">
    <source>
        <dbReference type="ARBA" id="ARBA00018077"/>
    </source>
</evidence>
<dbReference type="PANTHER" id="PTHR11139:SF68">
    <property type="entry name" value="DNA-DEPENDENT PROTEIN KINASE CATALYTIC SUBUNIT"/>
    <property type="match status" value="1"/>
</dbReference>
<dbReference type="SUPFAM" id="SSF48371">
    <property type="entry name" value="ARM repeat"/>
    <property type="match status" value="2"/>
</dbReference>
<dbReference type="InterPro" id="IPR011009">
    <property type="entry name" value="Kinase-like_dom_sf"/>
</dbReference>
<dbReference type="PROSITE" id="PS50290">
    <property type="entry name" value="PI3_4_KINASE_3"/>
    <property type="match status" value="1"/>
</dbReference>
<evidence type="ECO:0000256" key="6">
    <source>
        <dbReference type="ARBA" id="ARBA00022679"/>
    </source>
</evidence>
<keyword evidence="13" id="KW-0175">Coiled coil</keyword>
<evidence type="ECO:0000256" key="7">
    <source>
        <dbReference type="ARBA" id="ARBA00022741"/>
    </source>
</evidence>
<feature type="domain" description="FATC" evidence="16">
    <location>
        <begin position="3601"/>
        <end position="3633"/>
    </location>
</feature>
<keyword evidence="12" id="KW-0539">Nucleus</keyword>
<dbReference type="EMBL" id="MPUH01000029">
    <property type="protein sequence ID" value="OMJ94285.1"/>
    <property type="molecule type" value="Genomic_DNA"/>
</dbReference>
<evidence type="ECO:0000256" key="2">
    <source>
        <dbReference type="ARBA" id="ARBA00012513"/>
    </source>
</evidence>
<dbReference type="InterPro" id="IPR050517">
    <property type="entry name" value="DDR_Repair_Kinase"/>
</dbReference>
<dbReference type="InterPro" id="IPR014009">
    <property type="entry name" value="PIK_FAT"/>
</dbReference>
<feature type="coiled-coil region" evidence="13">
    <location>
        <begin position="2343"/>
        <end position="2382"/>
    </location>
</feature>
<evidence type="ECO:0000259" key="14">
    <source>
        <dbReference type="PROSITE" id="PS50290"/>
    </source>
</evidence>
<keyword evidence="8" id="KW-0227">DNA damage</keyword>
<dbReference type="GO" id="GO:0005524">
    <property type="term" value="F:ATP binding"/>
    <property type="evidence" value="ECO:0007669"/>
    <property type="project" value="UniProtKB-KW"/>
</dbReference>
<protein>
    <recommendedName>
        <fullName evidence="3">DNA-dependent protein kinase catalytic subunit</fullName>
        <ecNumber evidence="2">2.7.11.1</ecNumber>
    </recommendedName>
</protein>
<keyword evidence="6" id="KW-0808">Transferase</keyword>
<dbReference type="InterPro" id="IPR045581">
    <property type="entry name" value="DNAPKcs_CC5"/>
</dbReference>
<feature type="domain" description="PI3K/PI4K catalytic" evidence="14">
    <location>
        <begin position="3239"/>
        <end position="3568"/>
    </location>
</feature>
<dbReference type="Pfam" id="PF08163">
    <property type="entry name" value="DNAPKcs_CC3"/>
    <property type="match status" value="2"/>
</dbReference>
<dbReference type="InterPro" id="IPR003152">
    <property type="entry name" value="FATC_dom"/>
</dbReference>
<dbReference type="Pfam" id="PF20500">
    <property type="entry name" value="DNA-PKcs_N"/>
    <property type="match status" value="2"/>
</dbReference>
<evidence type="ECO:0000256" key="10">
    <source>
        <dbReference type="ARBA" id="ARBA00022840"/>
    </source>
</evidence>
<dbReference type="Pfam" id="PF00454">
    <property type="entry name" value="PI3_PI4_kinase"/>
    <property type="match status" value="1"/>
</dbReference>
<keyword evidence="18" id="KW-1185">Reference proteome</keyword>
<dbReference type="InterPro" id="IPR018936">
    <property type="entry name" value="PI3/4_kinase_CS"/>
</dbReference>
<dbReference type="Pfam" id="PF19704">
    <property type="entry name" value="DNAPKcs_CC5"/>
    <property type="match status" value="2"/>
</dbReference>
<dbReference type="InterPro" id="IPR016024">
    <property type="entry name" value="ARM-type_fold"/>
</dbReference>
<dbReference type="GO" id="GO:0000723">
    <property type="term" value="P:telomere maintenance"/>
    <property type="evidence" value="ECO:0007669"/>
    <property type="project" value="TreeGrafter"/>
</dbReference>
<sequence>MERRVEELLNTLHSLTFTDPESIIDEIRAIVLSPNLSMPSMAFFSSKLLNSEVSLLQFILKNRTDSDRLIWKTMSNALSLVSDYIRERGNRINEYVIEIKEVCLQLMASSTKSSLVKEAALRPLIKLIEVFSPNKLKLIIDPTELFIVLLESKLKYEERTMGSTLKGAIFNMLGMLVSSFENELQDKIEELQILMIIKLREELHKGPKTEEKTLAGLLKGMASGLKVFRYDKNQLKDIFIYVKALLTPLKVGNYVVSKASLKVLSENAEMFKEFIREYSVEVIRTLFDINKLSNHKVKILVQETTERCLSVLSDSLQENYDKYTFDYIIKMLNMQINSKSQEVLQSTIRYLGVFSSAISKIQGEAYLKGILETIMELGTNAISSEDEHTDFKSMFTLQKKLSSLLLAYSDIARNMNSIPESALLHFSDVAFEIFKRNIKIHKRYRQRMYNSIAQLFASLHLHHEKFIPWFRVFIAKSMKQLLEIPEEFIDSSNRIELASKLWTGIFQQECLNEIILDDMAQEIGSFFYHQISTLELSYSINSGELKAENSEDQQLLFQASEFAQLFLPKIGKRLTMWVMPYINILSKKITELPFLPSLYIFIKVSFQIYEVSNYSESDLQSKSTLGNLLKFIFKKMQSFQDALLSSCIEVCLAAPICIVYSDNINMLSLFEPIILQALTLGLSHLPLAHSVISVLNAWRASIPIKAFEEILPKILPALSPYLTLNKITQEVQGQVEDQLARQKKKNIAYRIVKFLGSLGGACHYLVSAQNTELHLAWDSQPRLQMKIRFNLKYLEIDFDKILPRVIHLAEKSSDKKTKIISCELLHALILYMLGKKTQVDFNFAKIYNNVFPVVYKLATDVELIIRQMFEPLSKQLVRWFARSFSYENPETMALLDALVDGVCNQSNNMQRVLASECIGEFCRDVIMYNSNSIANFKSAFRRVQALSNHPQSEKRRGAIMCLKKILAPLSLNEVLIDRFLLEFAHVVFVTTRLSHYDKSSEETLDYCKTTLNDLKALLENKFSVFCVSNDKRTYHKDLFSLLEWLWEQCKRPERVARKFAQDYWKTLSIISKYNLNAWKSPENCQKDLEDVKKSTTNIQGAIDFVLWSSECGVREWNGEELEKKISEFLENDKKDEDIIEALRTLKVLIKYVEFYPHPQVNQDFLLKFLLTPNKIGFFPGAESQEFIVLYDKLSAKVINFLINQGVKAENILKIWETAYFPTERLQKTGLKGLTALLESQTLLKTPVLQKVTEEFAKNMENSLISKDSHEARKGKNQLEFFLKTKIEEKQLRTVLANSKLFQSNSEILYEYMSRNMESGFGVFINSMAGKPEKMFEFLVPFLEKAKRLIEAKEVNLTIFLKNFIKQTTPLFATLALVPSPEFSMGIIRAYCIFMEMAKDLSIFNEGLHELQNNEFFNHLVTLLEKFMARDQAFNVKKESFHLYAISWEFYGIEIYKKLKPLFFEIQNQYFLPSTQNLQPSKETNDFEIMSRSFFELFNRIPTLNNLELLHTLIREDKSLYEKELNQITMVLIKKVVAEGYETTFQTLIEMFYDPNTDKGIIDNLRWGIAKRILIPMIDYADELMIEKLMIYCTQQMIGKITEIKFTEIYDSKEYLFRLREKTWILLIFERFFAKLPSNRLKENVHKALYGPGSQGNELTKQIIVFCSKYRKERPEKYELIDSISASSDYIRQFCCAAYSCLLTCIRKTQSQEKVYVNYLFRDQNWKILLEEKEDFGFKPQTLFVKTEKKLEIVDEPKKLSYVYLSSSLFSQQATTIRAQKKIIVENNDEDEEKSNVFLEADELNTLTIMKPLIEVIERMENLFADSQEMPQWMQCLHSDLSNNSNFLAIRLFIIKIILNRPQSFKKWADLWLGPICTVMSGNNGGTGLHYFLRDVCTLFLYDWDNISIKNKEKEAGKFLNYLVKVGGDLNKEIFESNIKLITELIAKWKVPLEHRLIDGMLKKQLKDDDNKISYIWKLFGIIIYGSAIDNKIKILSDGRENYESLDDSLLKSLEVPRRQIILSASEILGKRLEYSENLQTSLFALLSRKESKEIGVYVNILEKVSICYPQILNNKNICFKLSGFINPLSGSTRASLLLLILHYAEYIKTCSTFANLPDLAEYLNRDREKIVNDNEDSHRIALLKLLLSLMDLLANPSIKKMVSGIIPNLSSFASASSKDIRKLLYEVMQKAYDESKDMDESIKIRSKAREVLLKGLSDREFSDGIMKFWDHQDHLSLEAQMRMLQCLSEIYTPECEELWLVASSHLLVRLTELSTDYNKVLFDNPLADCIYQDAQMNSDDFRSFPMTPMFSPSYYHQESIKKASQKSSQFAMPQRTSRIRHLVEGSQASIEDRREKIKKAQQERLEQRINEQKNRQVNVTRSYRIGELPDIEIRTSDILKPLANLILLDCEIASSIWVTICTALFTQFDDDAKRKTIQGLNRILEISENYNSDVISCIHKTARELVSKNAKFSKEINAKFVAISGIRSMCYQSAIILLQECLLRYDNKEPFKAQSGIEKPEVTRKNSEFWVALTKVYEKMGDSDSANGLWKVIFKSKSPENNDTIRKALDFKYEGEIIKATDEYLKIIDNSDADIKQEIMRDYLECKGYLGQWEDVKNCLPEMNGLKMKSFMRLNQFSQLTEEVCKLPSNSLSLRFPYEMSLLNLTQDDTDRARHYLDLEFTHFVEKWQSLNPLSLIAKHKLVQKLQKIFELSEFVTNIKPKKDEEEQEHKQNLISILNSYKTRTPSIALDDINTWEEILFARLLFYDTINQNINLNVEELNDYASSLYIGTAECALKHGWLDVSEKLLKDAINKRKDKTKTSVSLLSSVIRLKAKTVIRNSEEYGFDLAIQHFQRLYESIKQYKSNNEDKDAINVLFGQIYSNETKMLLSYKTEAADVLPNCAKQAFYYLNQVRHTISALKFCRFCDMILRSYEEENGENKYVIGKCLNAMDVTGDMLAEIIVSSTLQSMKLGNQRAHDMFPRLIGLFKYQNVAKIFENELEDFPEWMMIRWIDQVLAIFDKPECNVFAKIMERLVIKYPQIVYYPYKTFCSIDSLSGFTKVKKGFKSLTWKILEEKFQDFGFLDNFIEALDILTYPEHRLKSFLDLIKDSIMQNSSSEYINYLFNEMHKSIIGIKNPGVYNKKFAVDWEPTLSGFFGRGFTNINRMSTTELLQAIETIAKKLANPSLPFGREKLSTFSEWLADYGLDILTPNSIEVPGIFTEDQEPFKRNSVSITSFDQSILVLSSAKKPKRIGIHGSNEKDYLLLVKGGEDLRLDKRIQKVFMVMNRIFSNDPSCAKLELKLKTFTIIPVTKKVGLLQWVSNTETLNTFITNELSKIYNISSLIEANKQRYSWLSSLPAITTNNLPALHLEALKKDSNTIISNFREHESFIPWDLIRQGLLSLSTTPESFMHLRKQFIHSLAAISICGYIIGLGDRHLDNFLLDKNDGGLLSIDFGVSFGHGVGLNLPELMPFRMTRQFLSLMSPEGPQGELRQSMIICLKALRKHKNIILDCCEVFRNEPLLEWIKPLKTSYNVSEEFADIPSFKLEVVKKKLTGINSALIMLEELEKTIHNNSNIQDRIAEAVLGPKDSLRNNNSNVLSVDLQVDILLEHATDPNILGRTWIGWSPTV</sequence>
<proteinExistence type="predicted"/>